<dbReference type="SUPFAM" id="SSF55874">
    <property type="entry name" value="ATPase domain of HSP90 chaperone/DNA topoisomerase II/histidine kinase"/>
    <property type="match status" value="1"/>
</dbReference>
<evidence type="ECO:0000259" key="10">
    <source>
        <dbReference type="PROSITE" id="PS50109"/>
    </source>
</evidence>
<dbReference type="PRINTS" id="PR00344">
    <property type="entry name" value="BCTRLSENSOR"/>
</dbReference>
<keyword evidence="6" id="KW-0418">Kinase</keyword>
<dbReference type="InterPro" id="IPR036097">
    <property type="entry name" value="HisK_dim/P_sf"/>
</dbReference>
<evidence type="ECO:0000313" key="11">
    <source>
        <dbReference type="EMBL" id="GIO50044.1"/>
    </source>
</evidence>
<feature type="transmembrane region" description="Helical" evidence="9">
    <location>
        <begin position="56"/>
        <end position="79"/>
    </location>
</feature>
<dbReference type="AlphaFoldDB" id="A0A919YFZ1"/>
<dbReference type="CDD" id="cd00082">
    <property type="entry name" value="HisKA"/>
    <property type="match status" value="1"/>
</dbReference>
<dbReference type="Pfam" id="PF00512">
    <property type="entry name" value="HisKA"/>
    <property type="match status" value="1"/>
</dbReference>
<proteinExistence type="predicted"/>
<gene>
    <name evidence="11" type="ORF">J34TS1_48090</name>
</gene>
<dbReference type="SMART" id="SM00387">
    <property type="entry name" value="HATPase_c"/>
    <property type="match status" value="1"/>
</dbReference>
<dbReference type="InterPro" id="IPR005467">
    <property type="entry name" value="His_kinase_dom"/>
</dbReference>
<name>A0A919YFZ1_9BACL</name>
<dbReference type="RefSeq" id="WP_212980365.1">
    <property type="nucleotide sequence ID" value="NZ_AP025343.1"/>
</dbReference>
<keyword evidence="8" id="KW-0902">Two-component regulatory system</keyword>
<comment type="catalytic activity">
    <reaction evidence="1">
        <text>ATP + protein L-histidine = ADP + protein N-phospho-L-histidine.</text>
        <dbReference type="EC" id="2.7.13.3"/>
    </reaction>
</comment>
<dbReference type="InterPro" id="IPR003661">
    <property type="entry name" value="HisK_dim/P_dom"/>
</dbReference>
<dbReference type="SMART" id="SM00388">
    <property type="entry name" value="HisKA"/>
    <property type="match status" value="1"/>
</dbReference>
<dbReference type="InterPro" id="IPR004358">
    <property type="entry name" value="Sig_transdc_His_kin-like_C"/>
</dbReference>
<dbReference type="GO" id="GO:0005524">
    <property type="term" value="F:ATP binding"/>
    <property type="evidence" value="ECO:0007669"/>
    <property type="project" value="UniProtKB-KW"/>
</dbReference>
<evidence type="ECO:0000256" key="9">
    <source>
        <dbReference type="SAM" id="Phobius"/>
    </source>
</evidence>
<dbReference type="SUPFAM" id="SSF47384">
    <property type="entry name" value="Homodimeric domain of signal transducing histidine kinase"/>
    <property type="match status" value="1"/>
</dbReference>
<dbReference type="Gene3D" id="3.30.565.10">
    <property type="entry name" value="Histidine kinase-like ATPase, C-terminal domain"/>
    <property type="match status" value="1"/>
</dbReference>
<dbReference type="PANTHER" id="PTHR45569:SF1">
    <property type="entry name" value="SENSOR PROTEIN KDPD"/>
    <property type="match status" value="1"/>
</dbReference>
<evidence type="ECO:0000256" key="8">
    <source>
        <dbReference type="ARBA" id="ARBA00023012"/>
    </source>
</evidence>
<evidence type="ECO:0000256" key="6">
    <source>
        <dbReference type="ARBA" id="ARBA00022777"/>
    </source>
</evidence>
<evidence type="ECO:0000313" key="12">
    <source>
        <dbReference type="Proteomes" id="UP000682811"/>
    </source>
</evidence>
<feature type="transmembrane region" description="Helical" evidence="9">
    <location>
        <begin position="12"/>
        <end position="36"/>
    </location>
</feature>
<evidence type="ECO:0000256" key="7">
    <source>
        <dbReference type="ARBA" id="ARBA00022840"/>
    </source>
</evidence>
<dbReference type="Pfam" id="PF02518">
    <property type="entry name" value="HATPase_c"/>
    <property type="match status" value="1"/>
</dbReference>
<evidence type="ECO:0000256" key="1">
    <source>
        <dbReference type="ARBA" id="ARBA00000085"/>
    </source>
</evidence>
<feature type="domain" description="Histidine kinase" evidence="10">
    <location>
        <begin position="151"/>
        <end position="356"/>
    </location>
</feature>
<keyword evidence="9" id="KW-0472">Membrane</keyword>
<evidence type="ECO:0000256" key="4">
    <source>
        <dbReference type="ARBA" id="ARBA00022679"/>
    </source>
</evidence>
<organism evidence="11 12">
    <name type="scientific">Paenibacillus azoreducens</name>
    <dbReference type="NCBI Taxonomy" id="116718"/>
    <lineage>
        <taxon>Bacteria</taxon>
        <taxon>Bacillati</taxon>
        <taxon>Bacillota</taxon>
        <taxon>Bacilli</taxon>
        <taxon>Bacillales</taxon>
        <taxon>Paenibacillaceae</taxon>
        <taxon>Paenibacillus</taxon>
    </lineage>
</organism>
<dbReference type="EC" id="2.7.13.3" evidence="2"/>
<comment type="caution">
    <text evidence="11">The sequence shown here is derived from an EMBL/GenBank/DDBJ whole genome shotgun (WGS) entry which is preliminary data.</text>
</comment>
<keyword evidence="3" id="KW-0597">Phosphoprotein</keyword>
<keyword evidence="9" id="KW-1133">Transmembrane helix</keyword>
<keyword evidence="12" id="KW-1185">Reference proteome</keyword>
<dbReference type="GO" id="GO:0000155">
    <property type="term" value="F:phosphorelay sensor kinase activity"/>
    <property type="evidence" value="ECO:0007669"/>
    <property type="project" value="InterPro"/>
</dbReference>
<dbReference type="InterPro" id="IPR036890">
    <property type="entry name" value="HATPase_C_sf"/>
</dbReference>
<evidence type="ECO:0000256" key="2">
    <source>
        <dbReference type="ARBA" id="ARBA00012438"/>
    </source>
</evidence>
<keyword evidence="5" id="KW-0547">Nucleotide-binding</keyword>
<protein>
    <recommendedName>
        <fullName evidence="2">histidine kinase</fullName>
        <ecNumber evidence="2">2.7.13.3</ecNumber>
    </recommendedName>
</protein>
<dbReference type="Proteomes" id="UP000682811">
    <property type="component" value="Unassembled WGS sequence"/>
</dbReference>
<dbReference type="InterPro" id="IPR003594">
    <property type="entry name" value="HATPase_dom"/>
</dbReference>
<dbReference type="Gene3D" id="1.10.287.130">
    <property type="match status" value="1"/>
</dbReference>
<dbReference type="InterPro" id="IPR052023">
    <property type="entry name" value="Histidine_kinase_KdpD"/>
</dbReference>
<evidence type="ECO:0000256" key="3">
    <source>
        <dbReference type="ARBA" id="ARBA00022553"/>
    </source>
</evidence>
<reference evidence="11 12" key="1">
    <citation type="submission" date="2021-03" db="EMBL/GenBank/DDBJ databases">
        <title>Antimicrobial resistance genes in bacteria isolated from Japanese honey, and their potential for conferring macrolide and lincosamide resistance in the American foulbrood pathogen Paenibacillus larvae.</title>
        <authorList>
            <person name="Okamoto M."/>
            <person name="Kumagai M."/>
            <person name="Kanamori H."/>
            <person name="Takamatsu D."/>
        </authorList>
    </citation>
    <scope>NUCLEOTIDE SEQUENCE [LARGE SCALE GENOMIC DNA]</scope>
    <source>
        <strain evidence="11 12">J34TS1</strain>
    </source>
</reference>
<keyword evidence="4" id="KW-0808">Transferase</keyword>
<dbReference type="GO" id="GO:0005886">
    <property type="term" value="C:plasma membrane"/>
    <property type="evidence" value="ECO:0007669"/>
    <property type="project" value="TreeGrafter"/>
</dbReference>
<keyword evidence="9" id="KW-0812">Transmembrane</keyword>
<dbReference type="PROSITE" id="PS50109">
    <property type="entry name" value="HIS_KIN"/>
    <property type="match status" value="1"/>
</dbReference>
<keyword evidence="7" id="KW-0067">ATP-binding</keyword>
<accession>A0A919YFZ1</accession>
<dbReference type="PANTHER" id="PTHR45569">
    <property type="entry name" value="SENSOR PROTEIN KDPD"/>
    <property type="match status" value="1"/>
</dbReference>
<dbReference type="EMBL" id="BORT01000027">
    <property type="protein sequence ID" value="GIO50044.1"/>
    <property type="molecule type" value="Genomic_DNA"/>
</dbReference>
<evidence type="ECO:0000256" key="5">
    <source>
        <dbReference type="ARBA" id="ARBA00022741"/>
    </source>
</evidence>
<sequence length="356" mass="41021">MNPMIKMTTRFIQVVLMLVAASIFCFILLAIGSFYLREAIEPLQFISTRTLMFTMGFIQIILFITVCGWCVGKPLIYLIRWINRLSKGNYHQPGDHYRTPSKNSLQEKKYRYPFALFKELFEEMSRLSEQLYNSETERLNMEVKKQEWISSISHDLKTPLSYIEGYARLLTAAEYHWTDEEKRDFSKQISDKTTEIKRLIQDLNHTSRWSVEQFPMNRKREDVVNFLRDAVIDIANHPLAEHTLFTFTTSKDVYMLDFDRKLLGRAIQNVLMNTVIHNPPGTEVACDFTIQDNSVLIAIEDNGVGIDEAVLKQGMNHSGKGIAIARAFIEAHSGRMNIVKVDGGGRGVRIEITLPN</sequence>